<reference evidence="2 3" key="1">
    <citation type="journal article" date="2018" name="Mol. Ecol.">
        <title>The obligate alkalophilic soda-lake fungus Sodiomyces alkalinus has shifted to a protein diet.</title>
        <authorList>
            <person name="Grum-Grzhimaylo A.A."/>
            <person name="Falkoski D.L."/>
            <person name="van den Heuvel J."/>
            <person name="Valero-Jimenez C.A."/>
            <person name="Min B."/>
            <person name="Choi I.G."/>
            <person name="Lipzen A."/>
            <person name="Daum C.G."/>
            <person name="Aanen D.K."/>
            <person name="Tsang A."/>
            <person name="Henrissat B."/>
            <person name="Bilanenko E.N."/>
            <person name="de Vries R.P."/>
            <person name="van Kan J.A.L."/>
            <person name="Grigoriev I.V."/>
            <person name="Debets A.J.M."/>
        </authorList>
    </citation>
    <scope>NUCLEOTIDE SEQUENCE [LARGE SCALE GENOMIC DNA]</scope>
    <source>
        <strain evidence="2 3">F11</strain>
    </source>
</reference>
<dbReference type="RefSeq" id="XP_028465201.1">
    <property type="nucleotide sequence ID" value="XM_028615073.1"/>
</dbReference>
<gene>
    <name evidence="2" type="ORF">SODALDRAFT_379858</name>
</gene>
<feature type="region of interest" description="Disordered" evidence="1">
    <location>
        <begin position="126"/>
        <end position="150"/>
    </location>
</feature>
<evidence type="ECO:0000313" key="2">
    <source>
        <dbReference type="EMBL" id="ROT37395.1"/>
    </source>
</evidence>
<feature type="compositionally biased region" description="Low complexity" evidence="1">
    <location>
        <begin position="103"/>
        <end position="113"/>
    </location>
</feature>
<sequence>MSRNFSPGESFSDVMDGTAIKRLARYFKRRAEHRHRPGENTLRGTKIPNVSGLRRGSFTPREQKVIGSPFTDEEGSSPFDPPSPDITFPVYHRGYRSRGGPGPRSTASPPTSRQVTELENLLKISLPLPSRQPQNHRDHSPSPLIYRETPDSHPRELIRDERGARLRSVPGGRIFVVQGDPLLAAAASSAVLISENAEDRRPTRSRN</sequence>
<proteinExistence type="predicted"/>
<feature type="region of interest" description="Disordered" evidence="1">
    <location>
        <begin position="31"/>
        <end position="114"/>
    </location>
</feature>
<evidence type="ECO:0000313" key="3">
    <source>
        <dbReference type="Proteomes" id="UP000272025"/>
    </source>
</evidence>
<dbReference type="AlphaFoldDB" id="A0A3N2PSB6"/>
<protein>
    <submittedName>
        <fullName evidence="2">Uncharacterized protein</fullName>
    </submittedName>
</protein>
<dbReference type="GeneID" id="39583550"/>
<dbReference type="EMBL" id="ML119057">
    <property type="protein sequence ID" value="ROT37395.1"/>
    <property type="molecule type" value="Genomic_DNA"/>
</dbReference>
<accession>A0A3N2PSB6</accession>
<name>A0A3N2PSB6_SODAK</name>
<dbReference type="Proteomes" id="UP000272025">
    <property type="component" value="Unassembled WGS sequence"/>
</dbReference>
<evidence type="ECO:0000256" key="1">
    <source>
        <dbReference type="SAM" id="MobiDB-lite"/>
    </source>
</evidence>
<keyword evidence="3" id="KW-1185">Reference proteome</keyword>
<organism evidence="2 3">
    <name type="scientific">Sodiomyces alkalinus (strain CBS 110278 / VKM F-3762 / F11)</name>
    <name type="common">Alkaliphilic filamentous fungus</name>
    <dbReference type="NCBI Taxonomy" id="1314773"/>
    <lineage>
        <taxon>Eukaryota</taxon>
        <taxon>Fungi</taxon>
        <taxon>Dikarya</taxon>
        <taxon>Ascomycota</taxon>
        <taxon>Pezizomycotina</taxon>
        <taxon>Sordariomycetes</taxon>
        <taxon>Hypocreomycetidae</taxon>
        <taxon>Glomerellales</taxon>
        <taxon>Plectosphaerellaceae</taxon>
        <taxon>Sodiomyces</taxon>
    </lineage>
</organism>